<keyword evidence="2" id="KW-0472">Membrane</keyword>
<dbReference type="RefSeq" id="WP_099509564.1">
    <property type="nucleotide sequence ID" value="NZ_CP016616.1"/>
</dbReference>
<dbReference type="InterPro" id="IPR003018">
    <property type="entry name" value="GAF"/>
</dbReference>
<keyword evidence="2" id="KW-0812">Transmembrane</keyword>
<dbReference type="EMBL" id="CP016616">
    <property type="protein sequence ID" value="ANY78562.1"/>
    <property type="molecule type" value="Genomic_DNA"/>
</dbReference>
<reference evidence="4" key="1">
    <citation type="submission" date="2016-07" db="EMBL/GenBank/DDBJ databases">
        <title>Microvirga ossetica sp. nov. a new species of rhizobia isolated from root nodules of the legume species Vicia alpestris Steven originated from North Ossetia region in the Caucasus.</title>
        <authorList>
            <person name="Safronova V.I."/>
            <person name="Kuznetsova I.G."/>
            <person name="Sazanova A.L."/>
            <person name="Belimov A."/>
            <person name="Andronov E."/>
            <person name="Osledkin Y.S."/>
            <person name="Onishchuk O.P."/>
            <person name="Kurchak O.N."/>
            <person name="Shaposhnikov A.I."/>
            <person name="Willems A."/>
            <person name="Tikhonovich I.A."/>
        </authorList>
    </citation>
    <scope>NUCLEOTIDE SEQUENCE [LARGE SCALE GENOMIC DNA]</scope>
    <source>
        <strain evidence="4">V5/3M</strain>
    </source>
</reference>
<dbReference type="InterPro" id="IPR029016">
    <property type="entry name" value="GAF-like_dom_sf"/>
</dbReference>
<feature type="coiled-coil region" evidence="1">
    <location>
        <begin position="130"/>
        <end position="157"/>
    </location>
</feature>
<keyword evidence="1" id="KW-0175">Coiled coil</keyword>
<feature type="transmembrane region" description="Helical" evidence="2">
    <location>
        <begin position="23"/>
        <end position="45"/>
    </location>
</feature>
<evidence type="ECO:0000259" key="3">
    <source>
        <dbReference type="Pfam" id="PF13492"/>
    </source>
</evidence>
<protein>
    <recommendedName>
        <fullName evidence="3">GAF domain-containing protein</fullName>
    </recommendedName>
</protein>
<name>A0A1B2EFD2_9HYPH</name>
<proteinExistence type="predicted"/>
<dbReference type="KEGG" id="moc:BB934_10300"/>
<sequence length="480" mass="51951">MTQPGVSHIDESRTHRAILGLRVSALVETLLFLAVALLVDSLLGAGDRFSEISPHPFWIIVLLVSTYYGTNEGLATAALCAVAALAGHIPEQGFNEESTAWLLRVSADPVLWIMAALLLGEIRSGHRHRFEALKGTLENARRQVAAIAQAYEMLSESKSTLEVRVAAQVQTVQSVYRASRSIERQGTDDVLAGIPDLVRAIMAPGKFSLFLLNGSSLSVSASEGWHASDGFLKAFGSSSSMFQAIVARQQTLLASDTSHESTLAGQGILAAPLVHAQTGAVFGMLKIERIGLTGLNPASVQNFKTLCEWIGTAYANAERIEALKAVRDSDPMQQLLPGSFYDGQRAALTDLARESGFDACAFYAGFEPEAGHGVPDEALVAQSVLQAARDILSPNNLRFNFGKGGWTYAVLLPGHEPHTADDMAKRFIRRVCAILAEDGHPVRSRHLVEILHRNRREKSLRSETLLDVTIQLPVDAQQKA</sequence>
<dbReference type="Gene3D" id="3.30.450.40">
    <property type="match status" value="1"/>
</dbReference>
<feature type="domain" description="GAF" evidence="3">
    <location>
        <begin position="188"/>
        <end position="313"/>
    </location>
</feature>
<dbReference type="SUPFAM" id="SSF55781">
    <property type="entry name" value="GAF domain-like"/>
    <property type="match status" value="1"/>
</dbReference>
<evidence type="ECO:0000313" key="4">
    <source>
        <dbReference type="EMBL" id="ANY78562.1"/>
    </source>
</evidence>
<dbReference type="AlphaFoldDB" id="A0A1B2EFD2"/>
<gene>
    <name evidence="4" type="ORF">BB934_10300</name>
</gene>
<dbReference type="Pfam" id="PF13492">
    <property type="entry name" value="GAF_3"/>
    <property type="match status" value="1"/>
</dbReference>
<organism evidence="4">
    <name type="scientific">Microvirga ossetica</name>
    <dbReference type="NCBI Taxonomy" id="1882682"/>
    <lineage>
        <taxon>Bacteria</taxon>
        <taxon>Pseudomonadati</taxon>
        <taxon>Pseudomonadota</taxon>
        <taxon>Alphaproteobacteria</taxon>
        <taxon>Hyphomicrobiales</taxon>
        <taxon>Methylobacteriaceae</taxon>
        <taxon>Microvirga</taxon>
    </lineage>
</organism>
<keyword evidence="2" id="KW-1133">Transmembrane helix</keyword>
<dbReference type="OrthoDB" id="7466307at2"/>
<evidence type="ECO:0000256" key="1">
    <source>
        <dbReference type="SAM" id="Coils"/>
    </source>
</evidence>
<evidence type="ECO:0000256" key="2">
    <source>
        <dbReference type="SAM" id="Phobius"/>
    </source>
</evidence>
<accession>A0A1B2EFD2</accession>